<name>A0A317DIM8_9ACTN</name>
<organism evidence="2 3">
    <name type="scientific">Micromonospora acroterricola</name>
    <dbReference type="NCBI Taxonomy" id="2202421"/>
    <lineage>
        <taxon>Bacteria</taxon>
        <taxon>Bacillati</taxon>
        <taxon>Actinomycetota</taxon>
        <taxon>Actinomycetes</taxon>
        <taxon>Micromonosporales</taxon>
        <taxon>Micromonosporaceae</taxon>
        <taxon>Micromonospora</taxon>
    </lineage>
</organism>
<keyword evidence="3" id="KW-1185">Reference proteome</keyword>
<dbReference type="EMBL" id="QGKR01000096">
    <property type="protein sequence ID" value="PWR12715.1"/>
    <property type="molecule type" value="Genomic_DNA"/>
</dbReference>
<gene>
    <name evidence="2" type="ORF">DKT68_02660</name>
</gene>
<evidence type="ECO:0000313" key="2">
    <source>
        <dbReference type="EMBL" id="PWR12715.1"/>
    </source>
</evidence>
<feature type="compositionally biased region" description="Low complexity" evidence="1">
    <location>
        <begin position="146"/>
        <end position="174"/>
    </location>
</feature>
<comment type="caution">
    <text evidence="2">The sequence shown here is derived from an EMBL/GenBank/DDBJ whole genome shotgun (WGS) entry which is preliminary data.</text>
</comment>
<reference evidence="2 3" key="1">
    <citation type="submission" date="2018-05" db="EMBL/GenBank/DDBJ databases">
        <title>Micromonospora atacamensis sp. nov., a novel actinobacteria isolated from high altitude Atacama Desert soil.</title>
        <authorList>
            <person name="Carro L."/>
            <person name="Golinska P."/>
            <person name="Klenk H.-P."/>
            <person name="Goodfellow M."/>
        </authorList>
    </citation>
    <scope>NUCLEOTIDE SEQUENCE [LARGE SCALE GENOMIC DNA]</scope>
    <source>
        <strain evidence="2 3">5R2A7</strain>
    </source>
</reference>
<dbReference type="AlphaFoldDB" id="A0A317DIM8"/>
<feature type="region of interest" description="Disordered" evidence="1">
    <location>
        <begin position="127"/>
        <end position="255"/>
    </location>
</feature>
<evidence type="ECO:0000313" key="3">
    <source>
        <dbReference type="Proteomes" id="UP000245410"/>
    </source>
</evidence>
<proteinExistence type="predicted"/>
<feature type="compositionally biased region" description="Low complexity" evidence="1">
    <location>
        <begin position="224"/>
        <end position="237"/>
    </location>
</feature>
<dbReference type="Proteomes" id="UP000245410">
    <property type="component" value="Unassembled WGS sequence"/>
</dbReference>
<protein>
    <submittedName>
        <fullName evidence="2">Uncharacterized protein</fullName>
    </submittedName>
</protein>
<sequence>MPARRDAAGVSAVCPVPVRRAVVDASAARSVPSWGEVLDRLVVDASAARSVPFRGDVLDRLVVDVSAARPAPARRELVDRLLGDAGAAARAGFVVGVDRLAAVDLPVESASRPLVSAAPVRWRPVLSRPAAGVPGRPLRPRRDSLPGSAAVPPGRAGSPGSAGVPPGRDGTAGSVSGGGFGEVSTDVKRAGRPRVTNGSGRRCEQGRSRRPVCASSATTLVRTPDAPGAATAVPGAAGRDDGLGHRPGRPPRAAYSESLASVTCATQWEY</sequence>
<accession>A0A317DIM8</accession>
<evidence type="ECO:0000256" key="1">
    <source>
        <dbReference type="SAM" id="MobiDB-lite"/>
    </source>
</evidence>